<proteinExistence type="predicted"/>
<evidence type="ECO:0000313" key="2">
    <source>
        <dbReference type="Proteomes" id="UP001304071"/>
    </source>
</evidence>
<keyword evidence="2" id="KW-1185">Reference proteome</keyword>
<accession>A0ABZ0QKA9</accession>
<protein>
    <submittedName>
        <fullName evidence="1">Uncharacterized protein</fullName>
    </submittedName>
</protein>
<dbReference type="Proteomes" id="UP001304071">
    <property type="component" value="Chromosome 2"/>
</dbReference>
<evidence type="ECO:0000313" key="1">
    <source>
        <dbReference type="EMBL" id="WPC75858.1"/>
    </source>
</evidence>
<sequence>MQFLSKFYDENLRFRNKNQIYKEICNFKNDYSNTNEEFKLLNIFSTSKQRTYLASKGDFVYCVLDDARKSSAKVVWAMPKKLFIEKNGKLKIRLNPRDKTENTGVIDFGSQHKNWLYSKHLFRKSSLEENIKKIIS</sequence>
<name>A0ABZ0QKA9_9VIBR</name>
<dbReference type="RefSeq" id="WP_261897831.1">
    <property type="nucleotide sequence ID" value="NZ_AP024896.1"/>
</dbReference>
<reference evidence="1 2" key="1">
    <citation type="submission" date="2023-11" db="EMBL/GenBank/DDBJ databases">
        <title>Plant-associative lifestyle of Vibrio porteresiae and its evolutionary dynamics.</title>
        <authorList>
            <person name="Rameshkumar N."/>
            <person name="Kirti K."/>
        </authorList>
    </citation>
    <scope>NUCLEOTIDE SEQUENCE [LARGE SCALE GENOMIC DNA]</scope>
    <source>
        <strain evidence="1 2">MSSRF30</strain>
    </source>
</reference>
<gene>
    <name evidence="1" type="ORF">R8Z52_23370</name>
</gene>
<dbReference type="EMBL" id="CP138204">
    <property type="protein sequence ID" value="WPC75858.1"/>
    <property type="molecule type" value="Genomic_DNA"/>
</dbReference>
<organism evidence="1 2">
    <name type="scientific">Vibrio porteresiae DSM 19223</name>
    <dbReference type="NCBI Taxonomy" id="1123496"/>
    <lineage>
        <taxon>Bacteria</taxon>
        <taxon>Pseudomonadati</taxon>
        <taxon>Pseudomonadota</taxon>
        <taxon>Gammaproteobacteria</taxon>
        <taxon>Vibrionales</taxon>
        <taxon>Vibrionaceae</taxon>
        <taxon>Vibrio</taxon>
    </lineage>
</organism>